<evidence type="ECO:0000313" key="1">
    <source>
        <dbReference type="EMBL" id="MEJ7139245.1"/>
    </source>
</evidence>
<evidence type="ECO:0000313" key="2">
    <source>
        <dbReference type="Proteomes" id="UP001364695"/>
    </source>
</evidence>
<keyword evidence="2" id="KW-1185">Reference proteome</keyword>
<dbReference type="EMBL" id="JAWDIE010000022">
    <property type="protein sequence ID" value="MEJ7139245.1"/>
    <property type="molecule type" value="Genomic_DNA"/>
</dbReference>
<dbReference type="Proteomes" id="UP001364695">
    <property type="component" value="Unassembled WGS sequence"/>
</dbReference>
<gene>
    <name evidence="1" type="ORF">RV045_12530</name>
</gene>
<sequence>MSKFVKLSVLALSLAAAGTAMAQAQDGQWRGSVGASGAITQGNSESRSVAISGNLNRATAVDRITLNALINRAQGTARVLNADGTLSSTSQNVAANNASLFGQYDYNITSDIYGYGNLGFLRDGQQDLNLRTSVGAGLGYHVIKAPDMTFDVYGGLGYSADKYGSNKTVNGETGTSFSRASVVLGEASTHAIGPQLTAYQSVELQPGISGDKAMLIKATAGGSVALTNTISATLGLTNNYNSKPALGNKKNDLSILTGVNVKLGAN</sequence>
<name>A0ACC6P4U5_9BURK</name>
<proteinExistence type="predicted"/>
<comment type="caution">
    <text evidence="1">The sequence shown here is derived from an EMBL/GenBank/DDBJ whole genome shotgun (WGS) entry which is preliminary data.</text>
</comment>
<accession>A0ACC6P4U5</accession>
<organism evidence="1 2">
    <name type="scientific">Amphibiibacter pelophylacis</name>
    <dbReference type="NCBI Taxonomy" id="1799477"/>
    <lineage>
        <taxon>Bacteria</taxon>
        <taxon>Pseudomonadati</taxon>
        <taxon>Pseudomonadota</taxon>
        <taxon>Betaproteobacteria</taxon>
        <taxon>Burkholderiales</taxon>
        <taxon>Sphaerotilaceae</taxon>
        <taxon>Amphibiibacter</taxon>
    </lineage>
</organism>
<reference evidence="1" key="1">
    <citation type="submission" date="2023-10" db="EMBL/GenBank/DDBJ databases">
        <title>Amphibacter perezi, gen. nov., sp. nov. a novel taxa of the family Comamonadaceae, class Betaproteobacteria isolated from the skin microbiota of Pelophylax perezi from different populations.</title>
        <authorList>
            <person name="Costa S."/>
            <person name="Proenca D.N."/>
            <person name="Lopes I."/>
            <person name="Morais P.V."/>
        </authorList>
    </citation>
    <scope>NUCLEOTIDE SEQUENCE</scope>
    <source>
        <strain evidence="1">SL12-8</strain>
    </source>
</reference>
<protein>
    <submittedName>
        <fullName evidence="1">DUF481 domain-containing protein</fullName>
    </submittedName>
</protein>